<reference evidence="1 2" key="1">
    <citation type="submission" date="2018-10" db="EMBL/GenBank/DDBJ databases">
        <title>Genotypes and phenotypes of Enterococci isolated from broiler chickens.</title>
        <authorList>
            <person name="Muhammad A.R."/>
            <person name="Diarra M.S."/>
        </authorList>
    </citation>
    <scope>NUCLEOTIDE SEQUENCE [LARGE SCALE GENOMIC DNA]</scope>
    <source>
        <strain evidence="1 2">LIT2 A36'</strain>
    </source>
</reference>
<protein>
    <submittedName>
        <fullName evidence="1">Uncharacterized protein</fullName>
    </submittedName>
</protein>
<gene>
    <name evidence="1" type="ORF">EGW16_05435</name>
</gene>
<dbReference type="Proteomes" id="UP000281488">
    <property type="component" value="Unassembled WGS sequence"/>
</dbReference>
<accession>A0ABD7IZP6</accession>
<dbReference type="AlphaFoldDB" id="A0ABD7IZP6"/>
<comment type="caution">
    <text evidence="1">The sequence shown here is derived from an EMBL/GenBank/DDBJ whole genome shotgun (WGS) entry which is preliminary data.</text>
</comment>
<dbReference type="RefSeq" id="WP_010709733.1">
    <property type="nucleotide sequence ID" value="NZ_JAANZP010000030.1"/>
</dbReference>
<evidence type="ECO:0000313" key="1">
    <source>
        <dbReference type="EMBL" id="ROX34091.1"/>
    </source>
</evidence>
<organism evidence="1 2">
    <name type="scientific">Enterococcus faecalis</name>
    <name type="common">Streptococcus faecalis</name>
    <dbReference type="NCBI Taxonomy" id="1351"/>
    <lineage>
        <taxon>Bacteria</taxon>
        <taxon>Bacillati</taxon>
        <taxon>Bacillota</taxon>
        <taxon>Bacilli</taxon>
        <taxon>Lactobacillales</taxon>
        <taxon>Enterococcaceae</taxon>
        <taxon>Enterococcus</taxon>
    </lineage>
</organism>
<name>A0ABD7IZP6_ENTFL</name>
<proteinExistence type="predicted"/>
<dbReference type="EMBL" id="RKMZ01000002">
    <property type="protein sequence ID" value="ROX34091.1"/>
    <property type="molecule type" value="Genomic_DNA"/>
</dbReference>
<sequence>MKAENFIDLDLYFVVYDTKKQNEVGKYVIASEELDKEILLKNMRATLKQFGCEKIKETILYGLVQVKTSECLLQYEKEHLSKYKLLMIDSSCKLIYKSVYIIVFKGANQNLFRRIVALPEYVIGIEDIILEVKDMYENIEKIISVTEFK</sequence>
<evidence type="ECO:0000313" key="2">
    <source>
        <dbReference type="Proteomes" id="UP000281488"/>
    </source>
</evidence>